<dbReference type="InterPro" id="IPR011022">
    <property type="entry name" value="Arrestin_C-like"/>
</dbReference>
<dbReference type="SMART" id="SM01017">
    <property type="entry name" value="Arrestin_C"/>
    <property type="match status" value="1"/>
</dbReference>
<dbReference type="STRING" id="1314790.A0A1Y1XPH0"/>
<dbReference type="Gene3D" id="2.60.40.640">
    <property type="match status" value="1"/>
</dbReference>
<evidence type="ECO:0000313" key="3">
    <source>
        <dbReference type="EMBL" id="ORX87637.1"/>
    </source>
</evidence>
<organism evidence="3 4">
    <name type="scientific">Basidiobolus meristosporus CBS 931.73</name>
    <dbReference type="NCBI Taxonomy" id="1314790"/>
    <lineage>
        <taxon>Eukaryota</taxon>
        <taxon>Fungi</taxon>
        <taxon>Fungi incertae sedis</taxon>
        <taxon>Zoopagomycota</taxon>
        <taxon>Entomophthoromycotina</taxon>
        <taxon>Basidiobolomycetes</taxon>
        <taxon>Basidiobolales</taxon>
        <taxon>Basidiobolaceae</taxon>
        <taxon>Basidiobolus</taxon>
    </lineage>
</organism>
<proteinExistence type="predicted"/>
<feature type="region of interest" description="Disordered" evidence="1">
    <location>
        <begin position="1"/>
        <end position="20"/>
    </location>
</feature>
<dbReference type="OrthoDB" id="298939at2759"/>
<dbReference type="Proteomes" id="UP000193498">
    <property type="component" value="Unassembled WGS sequence"/>
</dbReference>
<evidence type="ECO:0000256" key="1">
    <source>
        <dbReference type="SAM" id="MobiDB-lite"/>
    </source>
</evidence>
<dbReference type="Pfam" id="PF02752">
    <property type="entry name" value="Arrestin_C"/>
    <property type="match status" value="1"/>
</dbReference>
<dbReference type="AlphaFoldDB" id="A0A1Y1XPH0"/>
<comment type="caution">
    <text evidence="3">The sequence shown here is derived from an EMBL/GenBank/DDBJ whole genome shotgun (WGS) entry which is preliminary data.</text>
</comment>
<gene>
    <name evidence="3" type="ORF">K493DRAFT_341467</name>
</gene>
<dbReference type="InterPro" id="IPR014756">
    <property type="entry name" value="Ig_E-set"/>
</dbReference>
<feature type="region of interest" description="Disordered" evidence="1">
    <location>
        <begin position="440"/>
        <end position="459"/>
    </location>
</feature>
<keyword evidence="4" id="KW-1185">Reference proteome</keyword>
<evidence type="ECO:0000259" key="2">
    <source>
        <dbReference type="SMART" id="SM01017"/>
    </source>
</evidence>
<dbReference type="InParanoid" id="A0A1Y1XPH0"/>
<evidence type="ECO:0000313" key="4">
    <source>
        <dbReference type="Proteomes" id="UP000193498"/>
    </source>
</evidence>
<feature type="domain" description="Arrestin C-terminal-like" evidence="2">
    <location>
        <begin position="195"/>
        <end position="333"/>
    </location>
</feature>
<accession>A0A1Y1XPH0</accession>
<feature type="region of interest" description="Disordered" evidence="1">
    <location>
        <begin position="527"/>
        <end position="631"/>
    </location>
</feature>
<sequence>MNPLPLNLPHRYPRAERDSKQNALVDSVPMNNNITPDGQIFYRSRNSLSLSLRANNITTRHPKVKVKIHLDNPLYVGGFDIQGQLEIECTTELKLRIGKVGVEVIGFEVEIGAAPELSTGPPDSDGMWPVRKGKVFLPFSLNLPETAPSVFSNQFSEIRYIIAGSVEVAFHSRKRNLITHQEATVYEGIELSTELPHLLKFPVITECQRQLFLGGNEIPVGIRIRNETRRKISAIKLSLVQCFKSYSSKNLTEPVVSYQTIVASQVCKSKSILIGLDNGVERECTLRLQIPSDARTVRRSRLLDVSYVIQVTLIRTLNSIVIQLPLLVVHQASIEPPLYLIANQATNRLRAKASSESVFKEIVGEGFPVSSKKYIDDSFELESRPLSVNSQKPFVNPPRTPPKYYGKELPTIDEVLPKTLKHLSAIEDLLMEGIEDEGYESSIPRNGGNPKFPNIRRDNCPSTHLTESDTYKSMDPASSPNMQPHMYKAGSGSFRVPTLRTRPASLTRHNSTRIRDRREMVGKLQYFETEARGDGDSSSDFAQPKEPQNPELRRYSAPLTRSTHPNYGFALRSRLAKLPLKSQETPRVRNRRSKEVYSHVVPPPSQASGNESSQQEKTRRISRTPNEIQDSIHHMFGTKTRRAFEEALIDN</sequence>
<reference evidence="3 4" key="1">
    <citation type="submission" date="2016-07" db="EMBL/GenBank/DDBJ databases">
        <title>Pervasive Adenine N6-methylation of Active Genes in Fungi.</title>
        <authorList>
            <consortium name="DOE Joint Genome Institute"/>
            <person name="Mondo S.J."/>
            <person name="Dannebaum R.O."/>
            <person name="Kuo R.C."/>
            <person name="Labutti K."/>
            <person name="Haridas S."/>
            <person name="Kuo A."/>
            <person name="Salamov A."/>
            <person name="Ahrendt S.R."/>
            <person name="Lipzen A."/>
            <person name="Sullivan W."/>
            <person name="Andreopoulos W.B."/>
            <person name="Clum A."/>
            <person name="Lindquist E."/>
            <person name="Daum C."/>
            <person name="Ramamoorthy G.K."/>
            <person name="Gryganskyi A."/>
            <person name="Culley D."/>
            <person name="Magnuson J.K."/>
            <person name="James T.Y."/>
            <person name="O'Malley M.A."/>
            <person name="Stajich J.E."/>
            <person name="Spatafora J.W."/>
            <person name="Visel A."/>
            <person name="Grigoriev I.V."/>
        </authorList>
    </citation>
    <scope>NUCLEOTIDE SEQUENCE [LARGE SCALE GENOMIC DNA]</scope>
    <source>
        <strain evidence="3 4">CBS 931.73</strain>
    </source>
</reference>
<dbReference type="EMBL" id="MCFE01000550">
    <property type="protein sequence ID" value="ORX87637.1"/>
    <property type="molecule type" value="Genomic_DNA"/>
</dbReference>
<dbReference type="InterPro" id="IPR014752">
    <property type="entry name" value="Arrestin-like_C"/>
</dbReference>
<dbReference type="SUPFAM" id="SSF81296">
    <property type="entry name" value="E set domains"/>
    <property type="match status" value="2"/>
</dbReference>
<name>A0A1Y1XPH0_9FUNG</name>
<protein>
    <recommendedName>
        <fullName evidence="2">Arrestin C-terminal-like domain-containing protein</fullName>
    </recommendedName>
</protein>